<evidence type="ECO:0000313" key="2">
    <source>
        <dbReference type="Proteomes" id="UP000035648"/>
    </source>
</evidence>
<reference evidence="1 2" key="1">
    <citation type="journal article" date="2015" name="Nature">
        <title>rRNA introns, odd ribosomes, and small enigmatic genomes across a large radiation of phyla.</title>
        <authorList>
            <person name="Brown C.T."/>
            <person name="Hug L.A."/>
            <person name="Thomas B.C."/>
            <person name="Sharon I."/>
            <person name="Castelle C.J."/>
            <person name="Singh A."/>
            <person name="Wilkins M.J."/>
            <person name="Williams K.H."/>
            <person name="Banfield J.F."/>
        </authorList>
    </citation>
    <scope>NUCLEOTIDE SEQUENCE [LARGE SCALE GENOMIC DNA]</scope>
</reference>
<dbReference type="Proteomes" id="UP000035648">
    <property type="component" value="Chromosome"/>
</dbReference>
<dbReference type="STRING" id="1618337.UT28_C0001G0020"/>
<gene>
    <name evidence="1" type="ORF">UT28_C0001G0020</name>
</gene>
<dbReference type="EMBL" id="CP011213">
    <property type="protein sequence ID" value="AKM81839.1"/>
    <property type="molecule type" value="Genomic_DNA"/>
</dbReference>
<protein>
    <submittedName>
        <fullName evidence="1">Uncharacterized protein</fullName>
    </submittedName>
</protein>
<organism evidence="1 2">
    <name type="scientific">Berkelbacteria bacterium GW2011_GWE1_39_12</name>
    <dbReference type="NCBI Taxonomy" id="1618337"/>
    <lineage>
        <taxon>Bacteria</taxon>
        <taxon>Candidatus Berkelbacteria</taxon>
    </lineage>
</organism>
<proteinExistence type="predicted"/>
<dbReference type="AlphaFoldDB" id="A0A0G4B1Y1"/>
<dbReference type="KEGG" id="bbgw:UT28_C0001G0020"/>
<sequence length="62" mass="7090">MARLRQSNSLWDITTTNLAPRPLRANPVTTKRVNIIRLCTGEGSRIYDSKLIELFVKQSRSC</sequence>
<accession>A0A0G4B1Y1</accession>
<name>A0A0G4B1Y1_9BACT</name>
<evidence type="ECO:0000313" key="1">
    <source>
        <dbReference type="EMBL" id="AKM81839.1"/>
    </source>
</evidence>